<name>A0ACA9LX36_9GLOM</name>
<dbReference type="EMBL" id="CAJVPW010005228">
    <property type="protein sequence ID" value="CAG8552136.1"/>
    <property type="molecule type" value="Genomic_DNA"/>
</dbReference>
<protein>
    <submittedName>
        <fullName evidence="1">11177_t:CDS:1</fullName>
    </submittedName>
</protein>
<dbReference type="Proteomes" id="UP000789366">
    <property type="component" value="Unassembled WGS sequence"/>
</dbReference>
<gene>
    <name evidence="1" type="ORF">SPELUC_LOCUS5253</name>
</gene>
<proteinExistence type="predicted"/>
<accession>A0ACA9LX36</accession>
<organism evidence="1 2">
    <name type="scientific">Cetraspora pellucida</name>
    <dbReference type="NCBI Taxonomy" id="1433469"/>
    <lineage>
        <taxon>Eukaryota</taxon>
        <taxon>Fungi</taxon>
        <taxon>Fungi incertae sedis</taxon>
        <taxon>Mucoromycota</taxon>
        <taxon>Glomeromycotina</taxon>
        <taxon>Glomeromycetes</taxon>
        <taxon>Diversisporales</taxon>
        <taxon>Gigasporaceae</taxon>
        <taxon>Cetraspora</taxon>
    </lineage>
</organism>
<evidence type="ECO:0000313" key="1">
    <source>
        <dbReference type="EMBL" id="CAG8552136.1"/>
    </source>
</evidence>
<comment type="caution">
    <text evidence="1">The sequence shown here is derived from an EMBL/GenBank/DDBJ whole genome shotgun (WGS) entry which is preliminary data.</text>
</comment>
<sequence length="222" mass="25922">MVNNSSEYYQSNDFDFETTYIYLKQYNQFENSRTSSNLSTEMLPEIQTTLENKEKNNAYREKMSEFDTAFVVLESVSLTIEFWSSKAKYRYLGITVTWVTSNFEIKNVMLETQYVPSPHTSKIIINELYKFIELWNLKNHIISITTDSGANINVLNKVSLMVALLDPQYKSLDFLENNTEKQQVIQKLCDKLGEIEEITSEPNNLSPSNIETSTHFHKKYLQ</sequence>
<keyword evidence="2" id="KW-1185">Reference proteome</keyword>
<evidence type="ECO:0000313" key="2">
    <source>
        <dbReference type="Proteomes" id="UP000789366"/>
    </source>
</evidence>
<reference evidence="1" key="1">
    <citation type="submission" date="2021-06" db="EMBL/GenBank/DDBJ databases">
        <authorList>
            <person name="Kallberg Y."/>
            <person name="Tangrot J."/>
            <person name="Rosling A."/>
        </authorList>
    </citation>
    <scope>NUCLEOTIDE SEQUENCE</scope>
    <source>
        <strain evidence="1">28 12/20/2015</strain>
    </source>
</reference>